<organism evidence="1">
    <name type="scientific">viral metagenome</name>
    <dbReference type="NCBI Taxonomy" id="1070528"/>
    <lineage>
        <taxon>unclassified sequences</taxon>
        <taxon>metagenomes</taxon>
        <taxon>organismal metagenomes</taxon>
    </lineage>
</organism>
<reference evidence="1" key="1">
    <citation type="submission" date="2020-03" db="EMBL/GenBank/DDBJ databases">
        <title>The deep terrestrial virosphere.</title>
        <authorList>
            <person name="Holmfeldt K."/>
            <person name="Nilsson E."/>
            <person name="Simone D."/>
            <person name="Lopez-Fernandez M."/>
            <person name="Wu X."/>
            <person name="de Brujin I."/>
            <person name="Lundin D."/>
            <person name="Andersson A."/>
            <person name="Bertilsson S."/>
            <person name="Dopson M."/>
        </authorList>
    </citation>
    <scope>NUCLEOTIDE SEQUENCE</scope>
    <source>
        <strain evidence="1">MM415B05052</strain>
    </source>
</reference>
<accession>A0A6M3LKS4</accession>
<dbReference type="AlphaFoldDB" id="A0A6M3LKS4"/>
<proteinExistence type="predicted"/>
<sequence>MKIIEINAESLKEICSLTAKLTEFRQNECKQLCVENIAPEIFGKLIDEYLKRVSIELEK</sequence>
<name>A0A6M3LKS4_9ZZZZ</name>
<gene>
    <name evidence="1" type="ORF">MM415B05052_0004</name>
</gene>
<protein>
    <submittedName>
        <fullName evidence="1">Uncharacterized protein</fullName>
    </submittedName>
</protein>
<evidence type="ECO:0000313" key="1">
    <source>
        <dbReference type="EMBL" id="QJA95926.1"/>
    </source>
</evidence>
<dbReference type="EMBL" id="MT143356">
    <property type="protein sequence ID" value="QJA95926.1"/>
    <property type="molecule type" value="Genomic_DNA"/>
</dbReference>